<dbReference type="STRING" id="1469647.BC351_14095"/>
<keyword evidence="2" id="KW-1185">Reference proteome</keyword>
<dbReference type="GO" id="GO:0016791">
    <property type="term" value="F:phosphatase activity"/>
    <property type="evidence" value="ECO:0007669"/>
    <property type="project" value="TreeGrafter"/>
</dbReference>
<dbReference type="SUPFAM" id="SSF56784">
    <property type="entry name" value="HAD-like"/>
    <property type="match status" value="1"/>
</dbReference>
<dbReference type="EMBL" id="MBTG01000073">
    <property type="protein sequence ID" value="OPH46614.1"/>
    <property type="molecule type" value="Genomic_DNA"/>
</dbReference>
<dbReference type="GO" id="GO:0000287">
    <property type="term" value="F:magnesium ion binding"/>
    <property type="evidence" value="ECO:0007669"/>
    <property type="project" value="TreeGrafter"/>
</dbReference>
<proteinExistence type="predicted"/>
<dbReference type="PANTHER" id="PTHR10000">
    <property type="entry name" value="PHOSPHOSERINE PHOSPHATASE"/>
    <property type="match status" value="1"/>
</dbReference>
<dbReference type="GO" id="GO:0005829">
    <property type="term" value="C:cytosol"/>
    <property type="evidence" value="ECO:0007669"/>
    <property type="project" value="TreeGrafter"/>
</dbReference>
<dbReference type="InterPro" id="IPR006379">
    <property type="entry name" value="HAD-SF_hydro_IIB"/>
</dbReference>
<reference evidence="2" key="1">
    <citation type="submission" date="2016-07" db="EMBL/GenBank/DDBJ databases">
        <authorList>
            <person name="Florea S."/>
            <person name="Webb J.S."/>
            <person name="Jaromczyk J."/>
            <person name="Schardl C.L."/>
        </authorList>
    </citation>
    <scope>NUCLEOTIDE SEQUENCE [LARGE SCALE GENOMIC DNA]</scope>
    <source>
        <strain evidence="2">CY1</strain>
    </source>
</reference>
<dbReference type="PANTHER" id="PTHR10000:SF55">
    <property type="entry name" value="5-AMINO-6-(5-PHOSPHO-D-RIBITYLAMINO)URACIL PHOSPHATASE YCSE"/>
    <property type="match status" value="1"/>
</dbReference>
<dbReference type="OrthoDB" id="9781413at2"/>
<dbReference type="AlphaFoldDB" id="A0A1V4H627"/>
<accession>A0A1V4H627</accession>
<dbReference type="RefSeq" id="WP_079421383.1">
    <property type="nucleotide sequence ID" value="NZ_MBTG01000073.1"/>
</dbReference>
<name>A0A1V4H627_9BACL</name>
<dbReference type="PROSITE" id="PS01228">
    <property type="entry name" value="COF_1"/>
    <property type="match status" value="1"/>
</dbReference>
<sequence length="248" mass="27308">MSRIKLIALDLDGTLLNEDSQVSEENRKAIAEARSQGVTVIVATGREVQTAKPYWQELSLESPMVTVNGSEVWKSSGELHMRQRLNVETVMALHKIAVDEDCWFYGYTTEGMIDADNWSGTTTESQWLKFCYSSENRNQLARVRAKTEEVGLFEITNSHSSNIELNPSGISKASGIREVCDLLALSMEEVMAVGDSLNDKAMLLEAGIGVAMGNAQDEVKQLANAVTGSNREDGVAQAIRRYVLEADK</sequence>
<dbReference type="Gene3D" id="3.30.1240.10">
    <property type="match status" value="2"/>
</dbReference>
<dbReference type="Pfam" id="PF08282">
    <property type="entry name" value="Hydrolase_3"/>
    <property type="match status" value="1"/>
</dbReference>
<dbReference type="SFLD" id="SFLDG01144">
    <property type="entry name" value="C2.B.4:_PGP_Like"/>
    <property type="match status" value="1"/>
</dbReference>
<comment type="caution">
    <text evidence="1">The sequence shown here is derived from an EMBL/GenBank/DDBJ whole genome shotgun (WGS) entry which is preliminary data.</text>
</comment>
<dbReference type="CDD" id="cd07516">
    <property type="entry name" value="HAD_Pase"/>
    <property type="match status" value="1"/>
</dbReference>
<evidence type="ECO:0000313" key="1">
    <source>
        <dbReference type="EMBL" id="OPH46614.1"/>
    </source>
</evidence>
<dbReference type="InterPro" id="IPR023214">
    <property type="entry name" value="HAD_sf"/>
</dbReference>
<gene>
    <name evidence="1" type="ORF">BC351_14095</name>
</gene>
<dbReference type="SFLD" id="SFLDG01140">
    <property type="entry name" value="C2.B:_Phosphomannomutase_and_P"/>
    <property type="match status" value="1"/>
</dbReference>
<dbReference type="InterPro" id="IPR036412">
    <property type="entry name" value="HAD-like_sf"/>
</dbReference>
<evidence type="ECO:0000313" key="2">
    <source>
        <dbReference type="Proteomes" id="UP000190626"/>
    </source>
</evidence>
<dbReference type="PROSITE" id="PS01229">
    <property type="entry name" value="COF_2"/>
    <property type="match status" value="1"/>
</dbReference>
<protein>
    <submittedName>
        <fullName evidence="1">Phosphoglycolate phosphatase</fullName>
    </submittedName>
</protein>
<dbReference type="Proteomes" id="UP000190626">
    <property type="component" value="Unassembled WGS sequence"/>
</dbReference>
<dbReference type="SFLD" id="SFLDS00003">
    <property type="entry name" value="Haloacid_Dehalogenase"/>
    <property type="match status" value="1"/>
</dbReference>
<dbReference type="Gene3D" id="3.40.50.1000">
    <property type="entry name" value="HAD superfamily/HAD-like"/>
    <property type="match status" value="2"/>
</dbReference>
<organism evidence="1 2">
    <name type="scientific">Paenibacillus ferrarius</name>
    <dbReference type="NCBI Taxonomy" id="1469647"/>
    <lineage>
        <taxon>Bacteria</taxon>
        <taxon>Bacillati</taxon>
        <taxon>Bacillota</taxon>
        <taxon>Bacilli</taxon>
        <taxon>Bacillales</taxon>
        <taxon>Paenibacillaceae</taxon>
        <taxon>Paenibacillus</taxon>
    </lineage>
</organism>
<dbReference type="NCBIfam" id="TIGR01484">
    <property type="entry name" value="HAD-SF-IIB"/>
    <property type="match status" value="1"/>
</dbReference>